<gene>
    <name evidence="2" type="ORF">CRG98_046914</name>
</gene>
<evidence type="ECO:0000256" key="1">
    <source>
        <dbReference type="SAM" id="MobiDB-lite"/>
    </source>
</evidence>
<sequence length="63" mass="6938">MRKAINKQASKASRNEPEPSKWVPSGVAKLCAPEFYLIGARMREACATRLGSVHLPGDARQTR</sequence>
<keyword evidence="3" id="KW-1185">Reference proteome</keyword>
<organism evidence="2 3">
    <name type="scientific">Punica granatum</name>
    <name type="common">Pomegranate</name>
    <dbReference type="NCBI Taxonomy" id="22663"/>
    <lineage>
        <taxon>Eukaryota</taxon>
        <taxon>Viridiplantae</taxon>
        <taxon>Streptophyta</taxon>
        <taxon>Embryophyta</taxon>
        <taxon>Tracheophyta</taxon>
        <taxon>Spermatophyta</taxon>
        <taxon>Magnoliopsida</taxon>
        <taxon>eudicotyledons</taxon>
        <taxon>Gunneridae</taxon>
        <taxon>Pentapetalae</taxon>
        <taxon>rosids</taxon>
        <taxon>malvids</taxon>
        <taxon>Myrtales</taxon>
        <taxon>Lythraceae</taxon>
        <taxon>Punica</taxon>
    </lineage>
</organism>
<feature type="non-terminal residue" evidence="2">
    <location>
        <position position="63"/>
    </location>
</feature>
<accession>A0A2I0HLT7</accession>
<feature type="region of interest" description="Disordered" evidence="1">
    <location>
        <begin position="1"/>
        <end position="23"/>
    </location>
</feature>
<reference evidence="2 3" key="1">
    <citation type="submission" date="2017-11" db="EMBL/GenBank/DDBJ databases">
        <title>De-novo sequencing of pomegranate (Punica granatum L.) genome.</title>
        <authorList>
            <person name="Akparov Z."/>
            <person name="Amiraslanov A."/>
            <person name="Hajiyeva S."/>
            <person name="Abbasov M."/>
            <person name="Kaur K."/>
            <person name="Hamwieh A."/>
            <person name="Solovyev V."/>
            <person name="Salamov A."/>
            <person name="Braich B."/>
            <person name="Kosarev P."/>
            <person name="Mahmoud A."/>
            <person name="Hajiyev E."/>
            <person name="Babayeva S."/>
            <person name="Izzatullayeva V."/>
            <person name="Mammadov A."/>
            <person name="Mammadov A."/>
            <person name="Sharifova S."/>
            <person name="Ojaghi J."/>
            <person name="Eynullazada K."/>
            <person name="Bayramov B."/>
            <person name="Abdulazimova A."/>
            <person name="Shahmuradov I."/>
        </authorList>
    </citation>
    <scope>NUCLEOTIDE SEQUENCE [LARGE SCALE GENOMIC DNA]</scope>
    <source>
        <strain evidence="3">cv. AG2017</strain>
        <tissue evidence="2">Leaf</tissue>
    </source>
</reference>
<evidence type="ECO:0000313" key="3">
    <source>
        <dbReference type="Proteomes" id="UP000233551"/>
    </source>
</evidence>
<comment type="caution">
    <text evidence="2">The sequence shown here is derived from an EMBL/GenBank/DDBJ whole genome shotgun (WGS) entry which is preliminary data.</text>
</comment>
<proteinExistence type="predicted"/>
<dbReference type="EMBL" id="PGOL01007434">
    <property type="protein sequence ID" value="PKI32697.1"/>
    <property type="molecule type" value="Genomic_DNA"/>
</dbReference>
<name>A0A2I0HLT7_PUNGR</name>
<evidence type="ECO:0000313" key="2">
    <source>
        <dbReference type="EMBL" id="PKI32697.1"/>
    </source>
</evidence>
<protein>
    <submittedName>
        <fullName evidence="2">Uncharacterized protein</fullName>
    </submittedName>
</protein>
<dbReference type="Proteomes" id="UP000233551">
    <property type="component" value="Unassembled WGS sequence"/>
</dbReference>
<dbReference type="AlphaFoldDB" id="A0A2I0HLT7"/>